<sequence>MSRLPSDRDIELDVIDVLKKDRSMVIEMYFEEVSIDKFTNREFDSLMKWVIDALEYLSDDRQFDYSRHLAGLVFMKAADFVLKDKRMSDDLNDRDYDDARKFVKKAEDLQDVLSDARGGRGGRGRGRDRDDRDERGRPSDRFGGGQERDRSSGRDYDRSARRSSRGGEEREELRSRLRDRPLPEDRAPAQPSRVSDRYSRAEERPRSTGNTVLDKNQDALAQMRAKLAGGGITQEKPAASQPVPDFPDPAVVNLAPVAAREPEAVKFVHNGPSRMGQPVRDAATLDPAKVLAKTDRPTRAQLIELGADIENPEFIATLPRKPLDPNKPNLPVLYDPTVVRMRLVVTEDGYQDVVYTEVDMNYDDAVIPDLGRPQSYENEVAQIRAQLTKVASTSRFRLNDIEADEEHQRKEHEREMKEWEEANGQLPEEEREPMPTFAPELPSRNGDTVLLNGTVYGMGKKDLTVKMWQLATENTVMAEDSDPITIQGITNEMELLYVARTDAEFEDLKLQLIDFTSSKWHDGHSYQEYHKRLMDLKGTIAPALWVGINRLFTAAVNRALQGNLGLPCWIDDFGVDGVEFLGRLKEDFGVQTVERLNKFARELMRQFHCIEFAAGEDNVAVNRGVYHRERFDTILTSFSTMELGLMAPRANGKPTRVARVTKEASPLLYKAINGMRQHEGIAEELFAIRRRILLADGVDMEIFVSWYDPSLSEYLVRLSN</sequence>
<reference evidence="2 3" key="1">
    <citation type="journal article" date="2014" name="FEMS Microbiol. Lett.">
        <title>The genome of the Erwinia amylovora phage PhiEaH1 reveals greater diversity and broadens the applicability of phages for the treatment of fire blight.</title>
        <authorList>
            <person name="Meczker K."/>
            <person name="Domotor D."/>
            <person name="Vass J."/>
            <person name="Rakhely G."/>
            <person name="Schneider G."/>
            <person name="Kovacs T."/>
        </authorList>
    </citation>
    <scope>NUCLEOTIDE SEQUENCE [LARGE SCALE GENOMIC DNA]</scope>
</reference>
<dbReference type="GeneID" id="18501101"/>
<evidence type="ECO:0000313" key="2">
    <source>
        <dbReference type="EMBL" id="AGX01934.1"/>
    </source>
</evidence>
<feature type="compositionally biased region" description="Basic and acidic residues" evidence="1">
    <location>
        <begin position="125"/>
        <end position="187"/>
    </location>
</feature>
<feature type="region of interest" description="Disordered" evidence="1">
    <location>
        <begin position="113"/>
        <end position="216"/>
    </location>
</feature>
<dbReference type="KEGG" id="vg:18501101"/>
<evidence type="ECO:0000256" key="1">
    <source>
        <dbReference type="SAM" id="MobiDB-lite"/>
    </source>
</evidence>
<proteinExistence type="predicted"/>
<feature type="compositionally biased region" description="Basic and acidic residues" evidence="1">
    <location>
        <begin position="194"/>
        <end position="206"/>
    </location>
</feature>
<evidence type="ECO:0000313" key="3">
    <source>
        <dbReference type="Proteomes" id="UP000204235"/>
    </source>
</evidence>
<feature type="compositionally biased region" description="Basic and acidic residues" evidence="1">
    <location>
        <begin position="406"/>
        <end position="420"/>
    </location>
</feature>
<dbReference type="RefSeq" id="YP_009010265.1">
    <property type="nucleotide sequence ID" value="NC_023610.1"/>
</dbReference>
<accession>W8D098</accession>
<dbReference type="Proteomes" id="UP000204235">
    <property type="component" value="Segment"/>
</dbReference>
<feature type="region of interest" description="Disordered" evidence="1">
    <location>
        <begin position="404"/>
        <end position="444"/>
    </location>
</feature>
<dbReference type="EMBL" id="KF623294">
    <property type="protein sequence ID" value="AGX01934.1"/>
    <property type="molecule type" value="Genomic_DNA"/>
</dbReference>
<name>W8D098_9CAUD</name>
<organism evidence="2 3">
    <name type="scientific">Erwinia phage PhiEaH1</name>
    <dbReference type="NCBI Taxonomy" id="1401669"/>
    <lineage>
        <taxon>Viruses</taxon>
        <taxon>Duplodnaviria</taxon>
        <taxon>Heunggongvirae</taxon>
        <taxon>Uroviricota</taxon>
        <taxon>Caudoviricetes</taxon>
        <taxon>Chimalliviridae</taxon>
        <taxon>Iapetusvirus</taxon>
        <taxon>Iapetusvirus EaH1</taxon>
    </lineage>
</organism>
<protein>
    <submittedName>
        <fullName evidence="2">Uncharacterized protein</fullName>
    </submittedName>
</protein>
<keyword evidence="3" id="KW-1185">Reference proteome</keyword>